<dbReference type="EMBL" id="JAPFFF010000058">
    <property type="protein sequence ID" value="KAK8837815.1"/>
    <property type="molecule type" value="Genomic_DNA"/>
</dbReference>
<comment type="caution">
    <text evidence="2">The sequence shown here is derived from an EMBL/GenBank/DDBJ whole genome shotgun (WGS) entry which is preliminary data.</text>
</comment>
<dbReference type="PANTHER" id="PTHR47026">
    <property type="entry name" value="PIGMENTOSA GTPASE REGULATOR-LIKE PROTEIN, PUTATIVE-RELATED"/>
    <property type="match status" value="1"/>
</dbReference>
<gene>
    <name evidence="2" type="ORF">M9Y10_036353</name>
</gene>
<proteinExistence type="predicted"/>
<evidence type="ECO:0000256" key="1">
    <source>
        <dbReference type="SAM" id="Coils"/>
    </source>
</evidence>
<keyword evidence="3" id="KW-1185">Reference proteome</keyword>
<dbReference type="PANTHER" id="PTHR47026:SF2">
    <property type="entry name" value="FLAGELLAR ASSOCIATED PROTEIN"/>
    <property type="match status" value="1"/>
</dbReference>
<name>A0ABR2GX21_9EUKA</name>
<protein>
    <submittedName>
        <fullName evidence="2">Uncharacterized protein</fullName>
    </submittedName>
</protein>
<keyword evidence="1" id="KW-0175">Coiled coil</keyword>
<reference evidence="2 3" key="1">
    <citation type="submission" date="2024-04" db="EMBL/GenBank/DDBJ databases">
        <title>Tritrichomonas musculus Genome.</title>
        <authorList>
            <person name="Alves-Ferreira E."/>
            <person name="Grigg M."/>
            <person name="Lorenzi H."/>
            <person name="Galac M."/>
        </authorList>
    </citation>
    <scope>NUCLEOTIDE SEQUENCE [LARGE SCALE GENOMIC DNA]</scope>
    <source>
        <strain evidence="2 3">EAF2021</strain>
    </source>
</reference>
<accession>A0ABR2GX21</accession>
<evidence type="ECO:0000313" key="3">
    <source>
        <dbReference type="Proteomes" id="UP001470230"/>
    </source>
</evidence>
<evidence type="ECO:0000313" key="2">
    <source>
        <dbReference type="EMBL" id="KAK8837815.1"/>
    </source>
</evidence>
<sequence>MALTPEEIQHYHECDIIELRRDLKESNKKRTFAKSQAIDKIIKERSSSEIDTAINTVEKKLNKDLNDAFSLHRDSIEQIIEEFKKNEDLLRLTIDDSFAEMKERQLKSLTDVEFQKESDLIREDRRESSTVLELRRLATVYADQGDFERAMKVDNEADEIHAAETEEQIKKAQAKYQKRVEQLFIQFGTEIDVLETRLKKGIDSLNSKRVDEIVNIQKNTSVVVQRLLLAAINETNKKVKKIELQSEISNRLTNFVRKKAAENGMNRKLQYD</sequence>
<feature type="coiled-coil region" evidence="1">
    <location>
        <begin position="155"/>
        <end position="182"/>
    </location>
</feature>
<dbReference type="Proteomes" id="UP001470230">
    <property type="component" value="Unassembled WGS sequence"/>
</dbReference>
<organism evidence="2 3">
    <name type="scientific">Tritrichomonas musculus</name>
    <dbReference type="NCBI Taxonomy" id="1915356"/>
    <lineage>
        <taxon>Eukaryota</taxon>
        <taxon>Metamonada</taxon>
        <taxon>Parabasalia</taxon>
        <taxon>Tritrichomonadida</taxon>
        <taxon>Tritrichomonadidae</taxon>
        <taxon>Tritrichomonas</taxon>
    </lineage>
</organism>